<organism evidence="5 6">
    <name type="scientific">Zymoseptoria brevis</name>
    <dbReference type="NCBI Taxonomy" id="1047168"/>
    <lineage>
        <taxon>Eukaryota</taxon>
        <taxon>Fungi</taxon>
        <taxon>Dikarya</taxon>
        <taxon>Ascomycota</taxon>
        <taxon>Pezizomycotina</taxon>
        <taxon>Dothideomycetes</taxon>
        <taxon>Dothideomycetidae</taxon>
        <taxon>Mycosphaerellales</taxon>
        <taxon>Mycosphaerellaceae</taxon>
        <taxon>Zymoseptoria</taxon>
    </lineage>
</organism>
<dbReference type="SUPFAM" id="SSF47384">
    <property type="entry name" value="Homodimeric domain of signal transducing histidine kinase"/>
    <property type="match status" value="1"/>
</dbReference>
<accession>A0A0F4GLN7</accession>
<evidence type="ECO:0000313" key="6">
    <source>
        <dbReference type="Proteomes" id="UP000033647"/>
    </source>
</evidence>
<dbReference type="Gene3D" id="3.30.565.10">
    <property type="entry name" value="Histidine kinase-like ATPase, C-terminal domain"/>
    <property type="match status" value="1"/>
</dbReference>
<evidence type="ECO:0000256" key="1">
    <source>
        <dbReference type="ARBA" id="ARBA00022553"/>
    </source>
</evidence>
<dbReference type="PRINTS" id="PR00344">
    <property type="entry name" value="BCTRLSENSOR"/>
</dbReference>
<dbReference type="SUPFAM" id="SSF55874">
    <property type="entry name" value="ATPase domain of HSP90 chaperone/DNA topoisomerase II/histidine kinase"/>
    <property type="match status" value="1"/>
</dbReference>
<dbReference type="SMART" id="SM00448">
    <property type="entry name" value="REC"/>
    <property type="match status" value="1"/>
</dbReference>
<dbReference type="Pfam" id="PF02518">
    <property type="entry name" value="HATPase_c"/>
    <property type="match status" value="1"/>
</dbReference>
<sequence length="850" mass="94246">MTLAPMILPRRRTDSLQAVSFDWTNKGNTTATDFQKSVRENVDWTSSPLGAIEAWPATFRTMVLMAMADTTPSAVLYGTAIGASIVYNEAFAVLLPSKTHPGLQGHLIQENLDDICSDFDAAWERQVKSGQVEILLDQRIRSDRLGLVEEKTYTWKLLPFFGEDGAVAGSLVTVNEEKSSARSERSNTVREIGSVMKGAIDRTANQTAVNILRLNQHFSGNTCNCARLWEVEEQLEAYKVRYENFANYAPVGIAIVTREYSIEWANKAYYDVMEQTSETTSFLDCVHPDDVSAVEGQFEHGTLHEGAYSFQCRLKKTASSAAVSPGEEVPQSSPAWILVSAYKGLDVENNTTMCWIIDITAHKTAEEFLRRRMDEAMEMKKAKERFIDQTSHEVRNPLSAMIHCTEDIITELRRRGDASLSEALEAAQTISHCTQHIKNIVDDVLILSKLDSDLIQVYPKPTLPRQAIETAVKIFKGELRANGVDLIVEEDTSMEHLQWLLLDSNRALQVLFNLITNAIKVVKGRDRRRIVVRLMAANGPEPPMVSVRYVLPRQESKAVDFGPDANAQESVYLVLAVEDTGPGLTSDELSSLFERFTQAVPKTESRYGGSGLGLFISRDLTELQGGRLGIASEDGVGSTFLFSVECRKTEPPQDLMDTVKFDHPPTPQRSDTSHSFLRGLADLQLNGQAVARTQLDCAEPELEAGVARRVLIVEDNAINQKILANQLRKRSFQVKVASHGEEALSALQMAVERPVPPTISRKPVPGTLFDVVLMDIEMPVMDGITCIKRIRAYETSRGIPTRLPVIAVTANARSEHGTSAIEAGMDSVTTKPYKIEELVEEIEKVCTPPG</sequence>
<feature type="domain" description="Histidine kinase" evidence="3">
    <location>
        <begin position="389"/>
        <end position="648"/>
    </location>
</feature>
<dbReference type="Gene3D" id="3.40.50.2300">
    <property type="match status" value="1"/>
</dbReference>
<feature type="modified residue" description="4-aspartylphosphate" evidence="2">
    <location>
        <position position="775"/>
    </location>
</feature>
<dbReference type="EMBL" id="LAFY01000408">
    <property type="protein sequence ID" value="KJX98349.1"/>
    <property type="molecule type" value="Genomic_DNA"/>
</dbReference>
<evidence type="ECO:0000259" key="4">
    <source>
        <dbReference type="PROSITE" id="PS50110"/>
    </source>
</evidence>
<evidence type="ECO:0008006" key="7">
    <source>
        <dbReference type="Google" id="ProtNLM"/>
    </source>
</evidence>
<proteinExistence type="predicted"/>
<evidence type="ECO:0000256" key="2">
    <source>
        <dbReference type="PROSITE-ProRule" id="PRU00169"/>
    </source>
</evidence>
<keyword evidence="1 2" id="KW-0597">Phosphoprotein</keyword>
<dbReference type="InterPro" id="IPR001789">
    <property type="entry name" value="Sig_transdc_resp-reg_receiver"/>
</dbReference>
<dbReference type="SUPFAM" id="SSF52172">
    <property type="entry name" value="CheY-like"/>
    <property type="match status" value="1"/>
</dbReference>
<gene>
    <name evidence="5" type="ORF">TI39_contig416g00016</name>
</gene>
<dbReference type="PROSITE" id="PS50110">
    <property type="entry name" value="RESPONSE_REGULATORY"/>
    <property type="match status" value="1"/>
</dbReference>
<dbReference type="InterPro" id="IPR050956">
    <property type="entry name" value="2C_system_His_kinase"/>
</dbReference>
<dbReference type="STRING" id="1047168.A0A0F4GLN7"/>
<dbReference type="InterPro" id="IPR005467">
    <property type="entry name" value="His_kinase_dom"/>
</dbReference>
<dbReference type="CDD" id="cd00082">
    <property type="entry name" value="HisKA"/>
    <property type="match status" value="1"/>
</dbReference>
<reference evidence="5 6" key="1">
    <citation type="submission" date="2015-03" db="EMBL/GenBank/DDBJ databases">
        <title>RNA-seq based gene annotation and comparative genomics of four Zymoseptoria species reveal species-specific pathogenicity related genes and transposable element activity.</title>
        <authorList>
            <person name="Grandaubert J."/>
            <person name="Bhattacharyya A."/>
            <person name="Stukenbrock E.H."/>
        </authorList>
    </citation>
    <scope>NUCLEOTIDE SEQUENCE [LARGE SCALE GENOMIC DNA]</scope>
    <source>
        <strain evidence="5 6">Zb18110</strain>
    </source>
</reference>
<dbReference type="InterPro" id="IPR004358">
    <property type="entry name" value="Sig_transdc_His_kin-like_C"/>
</dbReference>
<dbReference type="Proteomes" id="UP000033647">
    <property type="component" value="Unassembled WGS sequence"/>
</dbReference>
<dbReference type="CDD" id="cd17546">
    <property type="entry name" value="REC_hyHK_CKI1_RcsC-like"/>
    <property type="match status" value="1"/>
</dbReference>
<dbReference type="SUPFAM" id="SSF55785">
    <property type="entry name" value="PYP-like sensor domain (PAS domain)"/>
    <property type="match status" value="1"/>
</dbReference>
<dbReference type="OrthoDB" id="60033at2759"/>
<dbReference type="Gene3D" id="1.10.287.130">
    <property type="match status" value="1"/>
</dbReference>
<dbReference type="SMART" id="SM00388">
    <property type="entry name" value="HisKA"/>
    <property type="match status" value="1"/>
</dbReference>
<dbReference type="Pfam" id="PF00512">
    <property type="entry name" value="HisKA"/>
    <property type="match status" value="1"/>
</dbReference>
<dbReference type="Pfam" id="PF00072">
    <property type="entry name" value="Response_reg"/>
    <property type="match status" value="1"/>
</dbReference>
<dbReference type="InterPro" id="IPR036097">
    <property type="entry name" value="HisK_dim/P_sf"/>
</dbReference>
<dbReference type="Gene3D" id="3.30.450.20">
    <property type="entry name" value="PAS domain"/>
    <property type="match status" value="1"/>
</dbReference>
<dbReference type="InterPro" id="IPR003661">
    <property type="entry name" value="HisK_dim/P_dom"/>
</dbReference>
<dbReference type="InterPro" id="IPR036890">
    <property type="entry name" value="HATPase_C_sf"/>
</dbReference>
<comment type="caution">
    <text evidence="5">The sequence shown here is derived from an EMBL/GenBank/DDBJ whole genome shotgun (WGS) entry which is preliminary data.</text>
</comment>
<dbReference type="GO" id="GO:0000155">
    <property type="term" value="F:phosphorelay sensor kinase activity"/>
    <property type="evidence" value="ECO:0007669"/>
    <property type="project" value="InterPro"/>
</dbReference>
<dbReference type="AlphaFoldDB" id="A0A0F4GLN7"/>
<protein>
    <recommendedName>
        <fullName evidence="7">Histidine kinase like protein</fullName>
    </recommendedName>
</protein>
<keyword evidence="6" id="KW-1185">Reference proteome</keyword>
<evidence type="ECO:0000313" key="5">
    <source>
        <dbReference type="EMBL" id="KJX98349.1"/>
    </source>
</evidence>
<dbReference type="PANTHER" id="PTHR43719">
    <property type="entry name" value="TWO-COMPONENT HISTIDINE KINASE"/>
    <property type="match status" value="1"/>
</dbReference>
<dbReference type="PROSITE" id="PS50109">
    <property type="entry name" value="HIS_KIN"/>
    <property type="match status" value="1"/>
</dbReference>
<name>A0A0F4GLN7_9PEZI</name>
<dbReference type="InterPro" id="IPR011006">
    <property type="entry name" value="CheY-like_superfamily"/>
</dbReference>
<feature type="domain" description="Response regulatory" evidence="4">
    <location>
        <begin position="709"/>
        <end position="846"/>
    </location>
</feature>
<dbReference type="InterPro" id="IPR003594">
    <property type="entry name" value="HATPase_dom"/>
</dbReference>
<dbReference type="SMART" id="SM00387">
    <property type="entry name" value="HATPase_c"/>
    <property type="match status" value="1"/>
</dbReference>
<dbReference type="InterPro" id="IPR035965">
    <property type="entry name" value="PAS-like_dom_sf"/>
</dbReference>
<evidence type="ECO:0000259" key="3">
    <source>
        <dbReference type="PROSITE" id="PS50109"/>
    </source>
</evidence>
<dbReference type="PANTHER" id="PTHR43719:SF30">
    <property type="entry name" value="TWO-COMPONENT SYSTEM RESPONSE REGULATOR"/>
    <property type="match status" value="1"/>
</dbReference>